<proteinExistence type="predicted"/>
<evidence type="ECO:0000313" key="1">
    <source>
        <dbReference type="EMBL" id="CAG8623219.1"/>
    </source>
</evidence>
<reference evidence="1 2" key="1">
    <citation type="submission" date="2021-06" db="EMBL/GenBank/DDBJ databases">
        <authorList>
            <person name="Kallberg Y."/>
            <person name="Tangrot J."/>
            <person name="Rosling A."/>
        </authorList>
    </citation>
    <scope>NUCLEOTIDE SEQUENCE [LARGE SCALE GENOMIC DNA]</scope>
    <source>
        <strain evidence="1 2">120-4 pot B 10/14</strain>
    </source>
</reference>
<dbReference type="Proteomes" id="UP000789901">
    <property type="component" value="Unassembled WGS sequence"/>
</dbReference>
<evidence type="ECO:0000313" key="2">
    <source>
        <dbReference type="Proteomes" id="UP000789901"/>
    </source>
</evidence>
<keyword evidence="2" id="KW-1185">Reference proteome</keyword>
<organism evidence="1 2">
    <name type="scientific">Gigaspora margarita</name>
    <dbReference type="NCBI Taxonomy" id="4874"/>
    <lineage>
        <taxon>Eukaryota</taxon>
        <taxon>Fungi</taxon>
        <taxon>Fungi incertae sedis</taxon>
        <taxon>Mucoromycota</taxon>
        <taxon>Glomeromycotina</taxon>
        <taxon>Glomeromycetes</taxon>
        <taxon>Diversisporales</taxon>
        <taxon>Gigasporaceae</taxon>
        <taxon>Gigaspora</taxon>
    </lineage>
</organism>
<dbReference type="EMBL" id="CAJVQB010003976">
    <property type="protein sequence ID" value="CAG8623219.1"/>
    <property type="molecule type" value="Genomic_DNA"/>
</dbReference>
<comment type="caution">
    <text evidence="1">The sequence shown here is derived from an EMBL/GenBank/DDBJ whole genome shotgun (WGS) entry which is preliminary data.</text>
</comment>
<name>A0ABN7ULG5_GIGMA</name>
<accession>A0ABN7ULG5</accession>
<protein>
    <submittedName>
        <fullName evidence="1">11721_t:CDS:1</fullName>
    </submittedName>
</protein>
<sequence length="152" mass="17837">MAKFKIQKKKIQYQKLKAYKAQIYNKRTYGKFQNVDLRFLLKCSQVYREGHCENLIKPQVIDNEISEILLTISAAEICIIRNLLEKYPRMTAIQLQELKVVHNRKATLLNLECGIDDYGTENVKAPISMEIDWKFNKITLDIFENIFLEGCC</sequence>
<gene>
    <name evidence="1" type="ORF">GMARGA_LOCUS7951</name>
</gene>